<evidence type="ECO:0000256" key="1">
    <source>
        <dbReference type="SAM" id="Coils"/>
    </source>
</evidence>
<feature type="coiled-coil region" evidence="1">
    <location>
        <begin position="78"/>
        <end position="105"/>
    </location>
</feature>
<reference evidence="2 3" key="1">
    <citation type="submission" date="2021-06" db="EMBL/GenBank/DDBJ databases">
        <authorList>
            <person name="Palmer J.M."/>
        </authorList>
    </citation>
    <scope>NUCLEOTIDE SEQUENCE [LARGE SCALE GENOMIC DNA]</scope>
    <source>
        <strain evidence="3">if_2019</strain>
        <tissue evidence="2">Muscle</tissue>
    </source>
</reference>
<protein>
    <submittedName>
        <fullName evidence="2">Uncharacterized protein</fullName>
    </submittedName>
</protein>
<keyword evidence="3" id="KW-1185">Reference proteome</keyword>
<evidence type="ECO:0000313" key="2">
    <source>
        <dbReference type="EMBL" id="MEQ2241439.1"/>
    </source>
</evidence>
<evidence type="ECO:0000313" key="3">
    <source>
        <dbReference type="Proteomes" id="UP001482620"/>
    </source>
</evidence>
<name>A0ABV0U9G8_9TELE</name>
<dbReference type="Proteomes" id="UP001482620">
    <property type="component" value="Unassembled WGS sequence"/>
</dbReference>
<accession>A0ABV0U9G8</accession>
<organism evidence="2 3">
    <name type="scientific">Ilyodon furcidens</name>
    <name type="common">goldbreast splitfin</name>
    <dbReference type="NCBI Taxonomy" id="33524"/>
    <lineage>
        <taxon>Eukaryota</taxon>
        <taxon>Metazoa</taxon>
        <taxon>Chordata</taxon>
        <taxon>Craniata</taxon>
        <taxon>Vertebrata</taxon>
        <taxon>Euteleostomi</taxon>
        <taxon>Actinopterygii</taxon>
        <taxon>Neopterygii</taxon>
        <taxon>Teleostei</taxon>
        <taxon>Neoteleostei</taxon>
        <taxon>Acanthomorphata</taxon>
        <taxon>Ovalentaria</taxon>
        <taxon>Atherinomorphae</taxon>
        <taxon>Cyprinodontiformes</taxon>
        <taxon>Goodeidae</taxon>
        <taxon>Ilyodon</taxon>
    </lineage>
</organism>
<proteinExistence type="predicted"/>
<comment type="caution">
    <text evidence="2">The sequence shown here is derived from an EMBL/GenBank/DDBJ whole genome shotgun (WGS) entry which is preliminary data.</text>
</comment>
<sequence length="108" mass="12774">MNNMTRQPGETWKNYVARLVKTWEEQVGQVPLSDPMKKRFKQAMITGQTPPVMEEMEKLVGGGVLRLDLWIETLVHHFDRYDETKQKTEEETQKLKAQVMKEQLRVQE</sequence>
<keyword evidence="1" id="KW-0175">Coiled coil</keyword>
<gene>
    <name evidence="2" type="ORF">ILYODFUR_025257</name>
</gene>
<dbReference type="EMBL" id="JAHRIQ010060993">
    <property type="protein sequence ID" value="MEQ2241439.1"/>
    <property type="molecule type" value="Genomic_DNA"/>
</dbReference>